<evidence type="ECO:0000313" key="2">
    <source>
        <dbReference type="EMBL" id="MDF0600825.1"/>
    </source>
</evidence>
<dbReference type="RefSeq" id="WP_275566966.1">
    <property type="nucleotide sequence ID" value="NZ_JARGYC010000018.1"/>
</dbReference>
<dbReference type="Proteomes" id="UP001220964">
    <property type="component" value="Unassembled WGS sequence"/>
</dbReference>
<keyword evidence="1" id="KW-0732">Signal</keyword>
<dbReference type="EMBL" id="JARGYC010000018">
    <property type="protein sequence ID" value="MDF0600825.1"/>
    <property type="molecule type" value="Genomic_DNA"/>
</dbReference>
<organism evidence="2 3">
    <name type="scientific">Psychromarinibacter sediminicola</name>
    <dbReference type="NCBI Taxonomy" id="3033385"/>
    <lineage>
        <taxon>Bacteria</taxon>
        <taxon>Pseudomonadati</taxon>
        <taxon>Pseudomonadota</taxon>
        <taxon>Alphaproteobacteria</taxon>
        <taxon>Rhodobacterales</taxon>
        <taxon>Paracoccaceae</taxon>
        <taxon>Psychromarinibacter</taxon>
    </lineage>
</organism>
<gene>
    <name evidence="2" type="ORF">P1J78_08790</name>
</gene>
<sequence length="152" mass="15566">MLKFVLAAAVALCGLPAAAQTVIPCDGWQASARNIAEPWSAHTRTFANGDVRVALLDTIEPAAGAFYLLVLTPPYGELGSRTCGLVAADGGSMGLAGLDFGNVGASYDPATGLTLRFPAQRYAPATGGYDPAILAVTINQATGAITPRFEVP</sequence>
<name>A0AAE3NTV1_9RHOB</name>
<comment type="caution">
    <text evidence="2">The sequence shown here is derived from an EMBL/GenBank/DDBJ whole genome shotgun (WGS) entry which is preliminary data.</text>
</comment>
<evidence type="ECO:0000256" key="1">
    <source>
        <dbReference type="SAM" id="SignalP"/>
    </source>
</evidence>
<keyword evidence="3" id="KW-1185">Reference proteome</keyword>
<feature type="signal peptide" evidence="1">
    <location>
        <begin position="1"/>
        <end position="19"/>
    </location>
</feature>
<dbReference type="AlphaFoldDB" id="A0AAE3NTV1"/>
<reference evidence="2" key="1">
    <citation type="submission" date="2023-03" db="EMBL/GenBank/DDBJ databases">
        <title>Multiphase analysis and comparison of six strains from genera Psychromarinibacter, Lutimaribacter, and Maritimibacter, including a novel species: Psychromarinibacter sediminicola sp. nov.</title>
        <authorList>
            <person name="Wang Y.-H."/>
            <person name="Ye M.-Q."/>
            <person name="Du Z.-J."/>
        </authorList>
    </citation>
    <scope>NUCLEOTIDE SEQUENCE</scope>
    <source>
        <strain evidence="2">C21-152</strain>
    </source>
</reference>
<evidence type="ECO:0000313" key="3">
    <source>
        <dbReference type="Proteomes" id="UP001220964"/>
    </source>
</evidence>
<protein>
    <submittedName>
        <fullName evidence="2">Uncharacterized protein</fullName>
    </submittedName>
</protein>
<feature type="chain" id="PRO_5041964209" evidence="1">
    <location>
        <begin position="20"/>
        <end position="152"/>
    </location>
</feature>
<proteinExistence type="predicted"/>
<accession>A0AAE3NTV1</accession>